<dbReference type="AlphaFoldDB" id="A0A381E944"/>
<dbReference type="InterPro" id="IPR020568">
    <property type="entry name" value="Ribosomal_Su5_D2-typ_SF"/>
</dbReference>
<proteinExistence type="inferred from homology"/>
<dbReference type="SUPFAM" id="SSF54211">
    <property type="entry name" value="Ribosomal protein S5 domain 2-like"/>
    <property type="match status" value="1"/>
</dbReference>
<dbReference type="InterPro" id="IPR036956">
    <property type="entry name" value="Impact_N_sf"/>
</dbReference>
<evidence type="ECO:0000313" key="4">
    <source>
        <dbReference type="Proteomes" id="UP000254572"/>
    </source>
</evidence>
<evidence type="ECO:0000259" key="2">
    <source>
        <dbReference type="Pfam" id="PF01205"/>
    </source>
</evidence>
<dbReference type="PANTHER" id="PTHR16301:SF20">
    <property type="entry name" value="IMPACT FAMILY MEMBER YIGZ"/>
    <property type="match status" value="1"/>
</dbReference>
<gene>
    <name evidence="3" type="primary">yigZ</name>
    <name evidence="3" type="ORF">NCTC13294_01523</name>
</gene>
<name>A0A381E944_9GAMM</name>
<dbReference type="GO" id="GO:0006446">
    <property type="term" value="P:regulation of translational initiation"/>
    <property type="evidence" value="ECO:0007669"/>
    <property type="project" value="TreeGrafter"/>
</dbReference>
<feature type="domain" description="Impact N-terminal" evidence="2">
    <location>
        <begin position="15"/>
        <end position="118"/>
    </location>
</feature>
<dbReference type="RefSeq" id="WP_115611777.1">
    <property type="nucleotide sequence ID" value="NZ_JBHLZC010000004.1"/>
</dbReference>
<dbReference type="PANTHER" id="PTHR16301">
    <property type="entry name" value="IMPACT-RELATED"/>
    <property type="match status" value="1"/>
</dbReference>
<organism evidence="3 4">
    <name type="scientific">Cardiobacterium valvarum</name>
    <dbReference type="NCBI Taxonomy" id="194702"/>
    <lineage>
        <taxon>Bacteria</taxon>
        <taxon>Pseudomonadati</taxon>
        <taxon>Pseudomonadota</taxon>
        <taxon>Gammaproteobacteria</taxon>
        <taxon>Cardiobacteriales</taxon>
        <taxon>Cardiobacteriaceae</taxon>
        <taxon>Cardiobacterium</taxon>
    </lineage>
</organism>
<sequence>MNRIKAPHSAEISIKNSKFIAYLFPIAGVTEAETLLAQVKREHPKARHWCYAYRLGAEEYRCNDDGEPSGTAGLPIYQQLLSFDVSDSLAVVVRYFGGILLGTGGLIKAYKESTRAALQTAELEALIPQIIFRATADYAQMSTLYNYCQRAGAQILEQEVDWQCRLRASVAQEQFTQLQSLLAQHQIQVQAEE</sequence>
<dbReference type="Pfam" id="PF01205">
    <property type="entry name" value="Impact_N"/>
    <property type="match status" value="1"/>
</dbReference>
<dbReference type="InterPro" id="IPR023582">
    <property type="entry name" value="Impact"/>
</dbReference>
<evidence type="ECO:0000313" key="3">
    <source>
        <dbReference type="EMBL" id="SUX23441.1"/>
    </source>
</evidence>
<dbReference type="Gene3D" id="3.30.230.30">
    <property type="entry name" value="Impact, N-terminal domain"/>
    <property type="match status" value="1"/>
</dbReference>
<dbReference type="InterPro" id="IPR001498">
    <property type="entry name" value="Impact_N"/>
</dbReference>
<reference evidence="3 4" key="1">
    <citation type="submission" date="2018-06" db="EMBL/GenBank/DDBJ databases">
        <authorList>
            <consortium name="Pathogen Informatics"/>
            <person name="Doyle S."/>
        </authorList>
    </citation>
    <scope>NUCLEOTIDE SEQUENCE [LARGE SCALE GENOMIC DNA]</scope>
    <source>
        <strain evidence="3 4">NCTC13294</strain>
    </source>
</reference>
<comment type="similarity">
    <text evidence="1">Belongs to the IMPACT family.</text>
</comment>
<keyword evidence="4" id="KW-1185">Reference proteome</keyword>
<dbReference type="OrthoDB" id="9813771at2"/>
<dbReference type="Proteomes" id="UP000254572">
    <property type="component" value="Unassembled WGS sequence"/>
</dbReference>
<dbReference type="EMBL" id="UFUW01000001">
    <property type="protein sequence ID" value="SUX23441.1"/>
    <property type="molecule type" value="Genomic_DNA"/>
</dbReference>
<dbReference type="GO" id="GO:0005737">
    <property type="term" value="C:cytoplasm"/>
    <property type="evidence" value="ECO:0007669"/>
    <property type="project" value="TreeGrafter"/>
</dbReference>
<evidence type="ECO:0000256" key="1">
    <source>
        <dbReference type="ARBA" id="ARBA00007665"/>
    </source>
</evidence>
<protein>
    <submittedName>
        <fullName evidence="3">IMPACT family member yigZ</fullName>
    </submittedName>
</protein>
<accession>A0A381E944</accession>